<evidence type="ECO:0000256" key="3">
    <source>
        <dbReference type="ARBA" id="ARBA00022801"/>
    </source>
</evidence>
<evidence type="ECO:0000313" key="5">
    <source>
        <dbReference type="EMBL" id="MFD0762989.1"/>
    </source>
</evidence>
<keyword evidence="3" id="KW-0378">Hydrolase</keyword>
<dbReference type="GO" id="GO:0008233">
    <property type="term" value="F:peptidase activity"/>
    <property type="evidence" value="ECO:0007669"/>
    <property type="project" value="UniProtKB-KW"/>
</dbReference>
<evidence type="ECO:0000256" key="1">
    <source>
        <dbReference type="ARBA" id="ARBA00022612"/>
    </source>
</evidence>
<dbReference type="NCBIfam" id="TIGR01543">
    <property type="entry name" value="proheadase_HK97"/>
    <property type="match status" value="1"/>
</dbReference>
<evidence type="ECO:0000256" key="2">
    <source>
        <dbReference type="ARBA" id="ARBA00022670"/>
    </source>
</evidence>
<dbReference type="InterPro" id="IPR054613">
    <property type="entry name" value="Peptidase_S78_dom"/>
</dbReference>
<evidence type="ECO:0000259" key="4">
    <source>
        <dbReference type="Pfam" id="PF04586"/>
    </source>
</evidence>
<keyword evidence="6" id="KW-1185">Reference proteome</keyword>
<accession>A0ABW2ZCD8</accession>
<keyword evidence="2 5" id="KW-0645">Protease</keyword>
<dbReference type="RefSeq" id="WP_386783537.1">
    <property type="nucleotide sequence ID" value="NZ_JBHTIC010000020.1"/>
</dbReference>
<organism evidence="5 6">
    <name type="scientific">Lutibacter aestuarii</name>
    <dbReference type="NCBI Taxonomy" id="861111"/>
    <lineage>
        <taxon>Bacteria</taxon>
        <taxon>Pseudomonadati</taxon>
        <taxon>Bacteroidota</taxon>
        <taxon>Flavobacteriia</taxon>
        <taxon>Flavobacteriales</taxon>
        <taxon>Flavobacteriaceae</taxon>
        <taxon>Lutibacter</taxon>
    </lineage>
</organism>
<dbReference type="EMBL" id="JBHTIC010000020">
    <property type="protein sequence ID" value="MFD0762989.1"/>
    <property type="molecule type" value="Genomic_DNA"/>
</dbReference>
<dbReference type="Proteomes" id="UP001597032">
    <property type="component" value="Unassembled WGS sequence"/>
</dbReference>
<protein>
    <submittedName>
        <fullName evidence="5">HK97 family phage prohead protease</fullName>
    </submittedName>
</protein>
<comment type="caution">
    <text evidence="5">The sequence shown here is derived from an EMBL/GenBank/DDBJ whole genome shotgun (WGS) entry which is preliminary data.</text>
</comment>
<dbReference type="GO" id="GO:0006508">
    <property type="term" value="P:proteolysis"/>
    <property type="evidence" value="ECO:0007669"/>
    <property type="project" value="UniProtKB-KW"/>
</dbReference>
<keyword evidence="1" id="KW-1188">Viral release from host cell</keyword>
<proteinExistence type="predicted"/>
<evidence type="ECO:0000313" key="6">
    <source>
        <dbReference type="Proteomes" id="UP001597032"/>
    </source>
</evidence>
<sequence>MSKKEDYIKIISEDAERRFFVAPVTIEKREEGDENKPAVIEGIAARFNSRTKIGNWFEEEILPGAFDDVLKDDVRCLFNHNPNYVLARSVNGEGTLTLTVDNEGLKYRYETPNVSYANDLAENIRLGNVSQSSFAFKAKEVVWRELSEEMDLRQIVKVEKLYDVSPVTYPAYQDTTVAKRSHDAYVAKTSNNNSEKRKLSVYEAQVLINKNNS</sequence>
<feature type="domain" description="Prohead serine protease" evidence="4">
    <location>
        <begin position="28"/>
        <end position="184"/>
    </location>
</feature>
<dbReference type="InterPro" id="IPR006433">
    <property type="entry name" value="Prohead_protease"/>
</dbReference>
<dbReference type="Pfam" id="PF04586">
    <property type="entry name" value="Peptidase_S78"/>
    <property type="match status" value="1"/>
</dbReference>
<gene>
    <name evidence="5" type="ORF">ACFQZW_12935</name>
</gene>
<name>A0ABW2ZCD8_9FLAO</name>
<reference evidence="6" key="1">
    <citation type="journal article" date="2019" name="Int. J. Syst. Evol. Microbiol.">
        <title>The Global Catalogue of Microorganisms (GCM) 10K type strain sequencing project: providing services to taxonomists for standard genome sequencing and annotation.</title>
        <authorList>
            <consortium name="The Broad Institute Genomics Platform"/>
            <consortium name="The Broad Institute Genome Sequencing Center for Infectious Disease"/>
            <person name="Wu L."/>
            <person name="Ma J."/>
        </authorList>
    </citation>
    <scope>NUCLEOTIDE SEQUENCE [LARGE SCALE GENOMIC DNA]</scope>
    <source>
        <strain evidence="6">CCUG 60022</strain>
    </source>
</reference>